<accession>A0ABQ9GDV5</accession>
<sequence>MEQRGNAKVGGNGISLRKSAYQRHRPARFPLAEIRERPERQDSPVVVDGCVWAGCSGGRRPTELTWREVQIVGTGGAIRAAPRVLAGEWSTTCHPGESLQRERYNVRPQGVVVGVRGAGHHDARVSLPRRRAHRRVREASQERASPRPGQQETRRTALLGHSHHRHLHSRLAGRRYVTRRGRWVSVIRNIRLQEPMSVIESNMERRRNEGAGGNGRSVRKPAGQHGIRPARFPLAKIRTNRTMVSENKDTNENVIAVVGIWATHFNLIFNGKKICTILKELGGRKNGRSSRKPSDQRHGPVRFSHSKIPVRPLCEWNPDMRLIQYQLRSPLVDDRPIMNAIKYRVVSGVVWTNRTMVNSNTDTYRTGVLAVVDIGDSHFVRAHPGWLSANRKPLTRGWPNHAQPSKKVVITSLDGTPFRGFFMQARDAATDEWLGEWETAENTNGLPECSSITHADNKDKLQATLIWTAPRDKGSGRVYFTVTAPSVRLTGACLRLVEGYSEEMGLGLSPEHLQGWGKFAERISSVCSCEGTKGGCEGVVMGRPAQKEPCQRKGQTTCLPPPDSIPRGVTPRFPHVWNPCHMMPLVGGVFSYVSHFYRPSIPALLHTHLASPSPVLETSMLRAAQVSSLHSNTLHEGTCGLLDRVYECSSCDGMVSIISQTELVLDIHLLYRDLPRPQRPMSRDRKNFVSSMTCRLDSTDMCMLEPHMFVHWLLSHRVASVTSHLAVWDSLLVSLQVCYWIRVVQGVSNKLRSNCKVNFSVHVFDAYLVLK</sequence>
<organism evidence="3 4">
    <name type="scientific">Dryococelus australis</name>
    <dbReference type="NCBI Taxonomy" id="614101"/>
    <lineage>
        <taxon>Eukaryota</taxon>
        <taxon>Metazoa</taxon>
        <taxon>Ecdysozoa</taxon>
        <taxon>Arthropoda</taxon>
        <taxon>Hexapoda</taxon>
        <taxon>Insecta</taxon>
        <taxon>Pterygota</taxon>
        <taxon>Neoptera</taxon>
        <taxon>Polyneoptera</taxon>
        <taxon>Phasmatodea</taxon>
        <taxon>Verophasmatodea</taxon>
        <taxon>Anareolatae</taxon>
        <taxon>Phasmatidae</taxon>
        <taxon>Eurycanthinae</taxon>
        <taxon>Dryococelus</taxon>
    </lineage>
</organism>
<dbReference type="CDD" id="cd08544">
    <property type="entry name" value="Reeler"/>
    <property type="match status" value="1"/>
</dbReference>
<dbReference type="EMBL" id="JARBHB010000013">
    <property type="protein sequence ID" value="KAJ8870575.1"/>
    <property type="molecule type" value="Genomic_DNA"/>
</dbReference>
<evidence type="ECO:0000256" key="1">
    <source>
        <dbReference type="SAM" id="MobiDB-lite"/>
    </source>
</evidence>
<dbReference type="PANTHER" id="PTHR45828">
    <property type="entry name" value="CYTOCHROME B561/FERRIC REDUCTASE TRANSMEMBRANE"/>
    <property type="match status" value="1"/>
</dbReference>
<name>A0ABQ9GDV5_9NEOP</name>
<proteinExistence type="predicted"/>
<dbReference type="Gene3D" id="2.60.40.4060">
    <property type="entry name" value="Reeler domain"/>
    <property type="match status" value="1"/>
</dbReference>
<keyword evidence="4" id="KW-1185">Reference proteome</keyword>
<dbReference type="InterPro" id="IPR042307">
    <property type="entry name" value="Reeler_sf"/>
</dbReference>
<protein>
    <recommendedName>
        <fullName evidence="2">Reelin domain-containing protein</fullName>
    </recommendedName>
</protein>
<reference evidence="3 4" key="1">
    <citation type="submission" date="2023-02" db="EMBL/GenBank/DDBJ databases">
        <title>LHISI_Scaffold_Assembly.</title>
        <authorList>
            <person name="Stuart O.P."/>
            <person name="Cleave R."/>
            <person name="Magrath M.J.L."/>
            <person name="Mikheyev A.S."/>
        </authorList>
    </citation>
    <scope>NUCLEOTIDE SEQUENCE [LARGE SCALE GENOMIC DNA]</scope>
    <source>
        <strain evidence="3">Daus_M_001</strain>
        <tissue evidence="3">Leg muscle</tissue>
    </source>
</reference>
<evidence type="ECO:0000313" key="3">
    <source>
        <dbReference type="EMBL" id="KAJ8870575.1"/>
    </source>
</evidence>
<dbReference type="PANTHER" id="PTHR45828:SF40">
    <property type="entry name" value="REELIN DOMAIN-CONTAINING PROTEIN"/>
    <property type="match status" value="1"/>
</dbReference>
<dbReference type="Pfam" id="PF02014">
    <property type="entry name" value="Reeler"/>
    <property type="match status" value="1"/>
</dbReference>
<dbReference type="InterPro" id="IPR051237">
    <property type="entry name" value="Ferric-chelate_Red/DefProt"/>
</dbReference>
<evidence type="ECO:0000259" key="2">
    <source>
        <dbReference type="Pfam" id="PF02014"/>
    </source>
</evidence>
<evidence type="ECO:0000313" key="4">
    <source>
        <dbReference type="Proteomes" id="UP001159363"/>
    </source>
</evidence>
<feature type="region of interest" description="Disordered" evidence="1">
    <location>
        <begin position="128"/>
        <end position="153"/>
    </location>
</feature>
<feature type="domain" description="Reelin" evidence="2">
    <location>
        <begin position="407"/>
        <end position="483"/>
    </location>
</feature>
<feature type="region of interest" description="Disordered" evidence="1">
    <location>
        <begin position="283"/>
        <end position="303"/>
    </location>
</feature>
<comment type="caution">
    <text evidence="3">The sequence shown here is derived from an EMBL/GenBank/DDBJ whole genome shotgun (WGS) entry which is preliminary data.</text>
</comment>
<gene>
    <name evidence="3" type="ORF">PR048_029598</name>
</gene>
<dbReference type="InterPro" id="IPR002861">
    <property type="entry name" value="Reeler_dom"/>
</dbReference>
<dbReference type="Proteomes" id="UP001159363">
    <property type="component" value="Chromosome 12"/>
</dbReference>
<feature type="region of interest" description="Disordered" evidence="1">
    <location>
        <begin position="206"/>
        <end position="226"/>
    </location>
</feature>